<dbReference type="AlphaFoldDB" id="A0A2M4DCB1"/>
<dbReference type="PROSITE" id="PS51257">
    <property type="entry name" value="PROKAR_LIPOPROTEIN"/>
    <property type="match status" value="1"/>
</dbReference>
<reference evidence="1" key="1">
    <citation type="submission" date="2018-01" db="EMBL/GenBank/DDBJ databases">
        <title>An insight into the sialome of Amazonian anophelines.</title>
        <authorList>
            <person name="Ribeiro J.M."/>
            <person name="Scarpassa V."/>
            <person name="Calvo E."/>
        </authorList>
    </citation>
    <scope>NUCLEOTIDE SEQUENCE</scope>
</reference>
<evidence type="ECO:0000313" key="1">
    <source>
        <dbReference type="EMBL" id="MBW75207.1"/>
    </source>
</evidence>
<dbReference type="EMBL" id="GGFL01011029">
    <property type="protein sequence ID" value="MBW75207.1"/>
    <property type="molecule type" value="Transcribed_RNA"/>
</dbReference>
<organism evidence="1">
    <name type="scientific">Anopheles darlingi</name>
    <name type="common">Mosquito</name>
    <dbReference type="NCBI Taxonomy" id="43151"/>
    <lineage>
        <taxon>Eukaryota</taxon>
        <taxon>Metazoa</taxon>
        <taxon>Ecdysozoa</taxon>
        <taxon>Arthropoda</taxon>
        <taxon>Hexapoda</taxon>
        <taxon>Insecta</taxon>
        <taxon>Pterygota</taxon>
        <taxon>Neoptera</taxon>
        <taxon>Endopterygota</taxon>
        <taxon>Diptera</taxon>
        <taxon>Nematocera</taxon>
        <taxon>Culicoidea</taxon>
        <taxon>Culicidae</taxon>
        <taxon>Anophelinae</taxon>
        <taxon>Anopheles</taxon>
    </lineage>
</organism>
<proteinExistence type="predicted"/>
<name>A0A2M4DCB1_ANODA</name>
<accession>A0A2M4DCB1</accession>
<protein>
    <submittedName>
        <fullName evidence="1">Putative secreted protein</fullName>
    </submittedName>
</protein>
<sequence length="77" mass="8719">MGKMVLQSALSGGVACVRVVSLPVMNRYQVAEILCRSYPDDRHPRMNPQMFVVQSRPGEQQPPVLLLRSETQCYCPR</sequence>